<dbReference type="Pfam" id="PF01225">
    <property type="entry name" value="Mur_ligase"/>
    <property type="match status" value="1"/>
</dbReference>
<dbReference type="InterPro" id="IPR005758">
    <property type="entry name" value="UDP-N-AcMur_Ala_ligase_MurC"/>
</dbReference>
<evidence type="ECO:0000259" key="15">
    <source>
        <dbReference type="Pfam" id="PF01225"/>
    </source>
</evidence>
<dbReference type="Proteomes" id="UP001549691">
    <property type="component" value="Unassembled WGS sequence"/>
</dbReference>
<evidence type="ECO:0000313" key="18">
    <source>
        <dbReference type="EMBL" id="MET7014412.1"/>
    </source>
</evidence>
<feature type="domain" description="Mur ligase C-terminal" evidence="16">
    <location>
        <begin position="314"/>
        <end position="450"/>
    </location>
</feature>
<dbReference type="InterPro" id="IPR004101">
    <property type="entry name" value="Mur_ligase_C"/>
</dbReference>
<evidence type="ECO:0000256" key="7">
    <source>
        <dbReference type="ARBA" id="ARBA00022741"/>
    </source>
</evidence>
<proteinExistence type="inferred from homology"/>
<keyword evidence="10 14" id="KW-0573">Peptidoglycan synthesis</keyword>
<dbReference type="InterPro" id="IPR000713">
    <property type="entry name" value="Mur_ligase_N"/>
</dbReference>
<keyword evidence="5 14" id="KW-0436">Ligase</keyword>
<dbReference type="Pfam" id="PF08245">
    <property type="entry name" value="Mur_ligase_M"/>
    <property type="match status" value="1"/>
</dbReference>
<evidence type="ECO:0000256" key="9">
    <source>
        <dbReference type="ARBA" id="ARBA00022960"/>
    </source>
</evidence>
<sequence>MKHKVKRLHFVGIGGAGMSGIAEVLSNLGYQVSGSDLTASAATRRLQSCGVKVTIGHAAENVAKADAIVVSTAVKNDNPEVIEARSRQIPVVPRAQMLAELMRIKQGVAIAGTHGKTTTTSLVASVLYAGGLDPTFVIGGRLNAASANAKLGSGEVLVAEADESDKSFLFLSPVISVVTNIDADHMDTYGHDFSQLRQAFVDFLHRLPFYGVAVLCVDDPHVREIIPFVSKQIVRYGLDPSAQIRAENVRAVGSEMHFDCVRQNGITTSMPVVLNLPGLHNVLNALATIAVATELGVSDKAIQKGLAEFRGVGRRFERYGEASLPSGGSCTVIDDYGHHPVEMAATIAAARGAFPDRRLLLAFQPHRYTRTRDCFEDFVRVLGTVDALVLADVYAAGEAPLVAADGRALARALRVSGKIEPVFVEDIADMPASILDAARDGDVVITMGAGSIGGVPAQLIATAA</sequence>
<comment type="similarity">
    <text evidence="14">Belongs to the MurCDEF family.</text>
</comment>
<evidence type="ECO:0000259" key="17">
    <source>
        <dbReference type="Pfam" id="PF08245"/>
    </source>
</evidence>
<comment type="function">
    <text evidence="14">Cell wall formation.</text>
</comment>
<dbReference type="InterPro" id="IPR036565">
    <property type="entry name" value="Mur-like_cat_sf"/>
</dbReference>
<dbReference type="EC" id="6.3.2.8" evidence="3 14"/>
<feature type="domain" description="Mur ligase N-terminal catalytic" evidence="15">
    <location>
        <begin position="8"/>
        <end position="104"/>
    </location>
</feature>
<keyword evidence="12 14" id="KW-0961">Cell wall biogenesis/degradation</keyword>
<evidence type="ECO:0000256" key="2">
    <source>
        <dbReference type="ARBA" id="ARBA00004752"/>
    </source>
</evidence>
<dbReference type="InterPro" id="IPR013221">
    <property type="entry name" value="Mur_ligase_cen"/>
</dbReference>
<dbReference type="RefSeq" id="WP_354600874.1">
    <property type="nucleotide sequence ID" value="NZ_JBEWZI010000008.1"/>
</dbReference>
<dbReference type="InterPro" id="IPR050061">
    <property type="entry name" value="MurCDEF_pg_biosynth"/>
</dbReference>
<comment type="pathway">
    <text evidence="2 14">Cell wall biogenesis; peptidoglycan biosynthesis.</text>
</comment>
<organism evidence="18 19">
    <name type="scientific">Uliginosibacterium flavum</name>
    <dbReference type="NCBI Taxonomy" id="1396831"/>
    <lineage>
        <taxon>Bacteria</taxon>
        <taxon>Pseudomonadati</taxon>
        <taxon>Pseudomonadota</taxon>
        <taxon>Betaproteobacteria</taxon>
        <taxon>Rhodocyclales</taxon>
        <taxon>Zoogloeaceae</taxon>
        <taxon>Uliginosibacterium</taxon>
    </lineage>
</organism>
<keyword evidence="8 14" id="KW-0067">ATP-binding</keyword>
<keyword evidence="6 14" id="KW-0132">Cell division</keyword>
<comment type="caution">
    <text evidence="18">The sequence shown here is derived from an EMBL/GenBank/DDBJ whole genome shotgun (WGS) entry which is preliminary data.</text>
</comment>
<dbReference type="Pfam" id="PF02875">
    <property type="entry name" value="Mur_ligase_C"/>
    <property type="match status" value="1"/>
</dbReference>
<evidence type="ECO:0000256" key="3">
    <source>
        <dbReference type="ARBA" id="ARBA00012211"/>
    </source>
</evidence>
<evidence type="ECO:0000256" key="8">
    <source>
        <dbReference type="ARBA" id="ARBA00022840"/>
    </source>
</evidence>
<dbReference type="Gene3D" id="3.40.50.720">
    <property type="entry name" value="NAD(P)-binding Rossmann-like Domain"/>
    <property type="match status" value="1"/>
</dbReference>
<evidence type="ECO:0000256" key="6">
    <source>
        <dbReference type="ARBA" id="ARBA00022618"/>
    </source>
</evidence>
<dbReference type="EMBL" id="JBEWZI010000008">
    <property type="protein sequence ID" value="MET7014412.1"/>
    <property type="molecule type" value="Genomic_DNA"/>
</dbReference>
<name>A0ABV2TN01_9RHOO</name>
<comment type="catalytic activity">
    <reaction evidence="13 14">
        <text>UDP-N-acetyl-alpha-D-muramate + L-alanine + ATP = UDP-N-acetyl-alpha-D-muramoyl-L-alanine + ADP + phosphate + H(+)</text>
        <dbReference type="Rhea" id="RHEA:23372"/>
        <dbReference type="ChEBI" id="CHEBI:15378"/>
        <dbReference type="ChEBI" id="CHEBI:30616"/>
        <dbReference type="ChEBI" id="CHEBI:43474"/>
        <dbReference type="ChEBI" id="CHEBI:57972"/>
        <dbReference type="ChEBI" id="CHEBI:70757"/>
        <dbReference type="ChEBI" id="CHEBI:83898"/>
        <dbReference type="ChEBI" id="CHEBI:456216"/>
        <dbReference type="EC" id="6.3.2.8"/>
    </reaction>
</comment>
<evidence type="ECO:0000256" key="13">
    <source>
        <dbReference type="ARBA" id="ARBA00047833"/>
    </source>
</evidence>
<comment type="subcellular location">
    <subcellularLocation>
        <location evidence="1 14">Cytoplasm</location>
    </subcellularLocation>
</comment>
<dbReference type="Gene3D" id="3.90.190.20">
    <property type="entry name" value="Mur ligase, C-terminal domain"/>
    <property type="match status" value="1"/>
</dbReference>
<keyword evidence="9 14" id="KW-0133">Cell shape</keyword>
<evidence type="ECO:0000256" key="14">
    <source>
        <dbReference type="HAMAP-Rule" id="MF_00046"/>
    </source>
</evidence>
<dbReference type="PANTHER" id="PTHR43445:SF3">
    <property type="entry name" value="UDP-N-ACETYLMURAMATE--L-ALANINE LIGASE"/>
    <property type="match status" value="1"/>
</dbReference>
<reference evidence="18 19" key="1">
    <citation type="submission" date="2024-07" db="EMBL/GenBank/DDBJ databases">
        <title>Uliginosibacterium flavum JJ3220;KACC:17644.</title>
        <authorList>
            <person name="Kim M.K."/>
        </authorList>
    </citation>
    <scope>NUCLEOTIDE SEQUENCE [LARGE SCALE GENOMIC DNA]</scope>
    <source>
        <strain evidence="18 19">KACC:17644</strain>
    </source>
</reference>
<keyword evidence="7 14" id="KW-0547">Nucleotide-binding</keyword>
<dbReference type="SUPFAM" id="SSF53623">
    <property type="entry name" value="MurD-like peptide ligases, catalytic domain"/>
    <property type="match status" value="1"/>
</dbReference>
<evidence type="ECO:0000256" key="12">
    <source>
        <dbReference type="ARBA" id="ARBA00023316"/>
    </source>
</evidence>
<gene>
    <name evidence="14 18" type="primary">murC</name>
    <name evidence="18" type="ORF">ABXR19_09440</name>
</gene>
<evidence type="ECO:0000313" key="19">
    <source>
        <dbReference type="Proteomes" id="UP001549691"/>
    </source>
</evidence>
<evidence type="ECO:0000259" key="16">
    <source>
        <dbReference type="Pfam" id="PF02875"/>
    </source>
</evidence>
<feature type="binding site" evidence="14">
    <location>
        <begin position="112"/>
        <end position="118"/>
    </location>
    <ligand>
        <name>ATP</name>
        <dbReference type="ChEBI" id="CHEBI:30616"/>
    </ligand>
</feature>
<dbReference type="NCBIfam" id="TIGR01082">
    <property type="entry name" value="murC"/>
    <property type="match status" value="1"/>
</dbReference>
<evidence type="ECO:0000256" key="1">
    <source>
        <dbReference type="ARBA" id="ARBA00004496"/>
    </source>
</evidence>
<keyword evidence="4 14" id="KW-0963">Cytoplasm</keyword>
<dbReference type="GO" id="GO:0008763">
    <property type="term" value="F:UDP-N-acetylmuramate-L-alanine ligase activity"/>
    <property type="evidence" value="ECO:0007669"/>
    <property type="project" value="UniProtKB-EC"/>
</dbReference>
<evidence type="ECO:0000256" key="5">
    <source>
        <dbReference type="ARBA" id="ARBA00022598"/>
    </source>
</evidence>
<dbReference type="SUPFAM" id="SSF51984">
    <property type="entry name" value="MurCD N-terminal domain"/>
    <property type="match status" value="1"/>
</dbReference>
<dbReference type="SUPFAM" id="SSF53244">
    <property type="entry name" value="MurD-like peptide ligases, peptide-binding domain"/>
    <property type="match status" value="1"/>
</dbReference>
<feature type="domain" description="Mur ligase central" evidence="17">
    <location>
        <begin position="110"/>
        <end position="292"/>
    </location>
</feature>
<dbReference type="HAMAP" id="MF_00046">
    <property type="entry name" value="MurC"/>
    <property type="match status" value="1"/>
</dbReference>
<evidence type="ECO:0000256" key="4">
    <source>
        <dbReference type="ARBA" id="ARBA00022490"/>
    </source>
</evidence>
<dbReference type="InterPro" id="IPR036615">
    <property type="entry name" value="Mur_ligase_C_dom_sf"/>
</dbReference>
<evidence type="ECO:0000256" key="11">
    <source>
        <dbReference type="ARBA" id="ARBA00023306"/>
    </source>
</evidence>
<accession>A0ABV2TN01</accession>
<keyword evidence="19" id="KW-1185">Reference proteome</keyword>
<protein>
    <recommendedName>
        <fullName evidence="3 14">UDP-N-acetylmuramate--L-alanine ligase</fullName>
        <ecNumber evidence="3 14">6.3.2.8</ecNumber>
    </recommendedName>
    <alternativeName>
        <fullName evidence="14">UDP-N-acetylmuramoyl-L-alanine synthetase</fullName>
    </alternativeName>
</protein>
<dbReference type="PANTHER" id="PTHR43445">
    <property type="entry name" value="UDP-N-ACETYLMURAMATE--L-ALANINE LIGASE-RELATED"/>
    <property type="match status" value="1"/>
</dbReference>
<keyword evidence="11 14" id="KW-0131">Cell cycle</keyword>
<evidence type="ECO:0000256" key="10">
    <source>
        <dbReference type="ARBA" id="ARBA00022984"/>
    </source>
</evidence>
<dbReference type="Gene3D" id="3.40.1190.10">
    <property type="entry name" value="Mur-like, catalytic domain"/>
    <property type="match status" value="1"/>
</dbReference>